<feature type="site" description="Important for substrate specificity" evidence="3">
    <location>
        <position position="76"/>
    </location>
</feature>
<accession>D1AY53</accession>
<keyword evidence="5" id="KW-1185">Reference proteome</keyword>
<keyword evidence="3" id="KW-0963">Cytoplasm</keyword>
<dbReference type="HAMAP" id="MF_00528">
    <property type="entry name" value="Maf"/>
    <property type="match status" value="1"/>
</dbReference>
<name>D1AY53_STRM9</name>
<keyword evidence="3" id="KW-0546">Nucleotide metabolism</keyword>
<dbReference type="CDD" id="cd00555">
    <property type="entry name" value="Maf"/>
    <property type="match status" value="1"/>
</dbReference>
<dbReference type="EMBL" id="CP001779">
    <property type="protein sequence ID" value="ACZ01229.1"/>
    <property type="molecule type" value="Genomic_DNA"/>
</dbReference>
<dbReference type="KEGG" id="smf:Smon_0759"/>
<dbReference type="OrthoDB" id="9807767at2"/>
<dbReference type="PANTHER" id="PTHR43213">
    <property type="entry name" value="BIFUNCTIONAL DTTP/UTP PYROPHOSPHATASE/METHYLTRANSFERASE PROTEIN-RELATED"/>
    <property type="match status" value="1"/>
</dbReference>
<feature type="site" description="Important for substrate specificity" evidence="3">
    <location>
        <position position="158"/>
    </location>
</feature>
<dbReference type="PANTHER" id="PTHR43213:SF5">
    <property type="entry name" value="BIFUNCTIONAL DTTP_UTP PYROPHOSPHATASE_METHYLTRANSFERASE PROTEIN-RELATED"/>
    <property type="match status" value="1"/>
</dbReference>
<sequence length="193" mass="22281">MKIYLASSSPRRKEILSMIINNFEIHVPKFDENEFNKKTNIKDPIELTLKLAEEKAVTAFNELKGIKDKLIISADTIVYFNKKIYGKGTNKEKSLKMLYELNNNVHEVITGVCIIYDDDIIKFTCKTKVYFANNSKETIEYYINNFSPFDKAGAYGIQDAGSILIEKIEGSYHNVMGLPIREVFNELRKIYEI</sequence>
<evidence type="ECO:0000256" key="1">
    <source>
        <dbReference type="ARBA" id="ARBA00001968"/>
    </source>
</evidence>
<dbReference type="EC" id="3.6.1.9" evidence="3"/>
<dbReference type="PIRSF" id="PIRSF006305">
    <property type="entry name" value="Maf"/>
    <property type="match status" value="1"/>
</dbReference>
<dbReference type="STRING" id="519441.Smon_0759"/>
<organism evidence="4 5">
    <name type="scientific">Streptobacillus moniliformis (strain ATCC 14647 / DSM 12112 / NCTC 10651 / 9901)</name>
    <dbReference type="NCBI Taxonomy" id="519441"/>
    <lineage>
        <taxon>Bacteria</taxon>
        <taxon>Fusobacteriati</taxon>
        <taxon>Fusobacteriota</taxon>
        <taxon>Fusobacteriia</taxon>
        <taxon>Fusobacteriales</taxon>
        <taxon>Leptotrichiaceae</taxon>
        <taxon>Streptobacillus</taxon>
    </lineage>
</organism>
<comment type="catalytic activity">
    <reaction evidence="3">
        <text>dTTP + H2O = dTMP + diphosphate + H(+)</text>
        <dbReference type="Rhea" id="RHEA:28534"/>
        <dbReference type="ChEBI" id="CHEBI:15377"/>
        <dbReference type="ChEBI" id="CHEBI:15378"/>
        <dbReference type="ChEBI" id="CHEBI:33019"/>
        <dbReference type="ChEBI" id="CHEBI:37568"/>
        <dbReference type="ChEBI" id="CHEBI:63528"/>
        <dbReference type="EC" id="3.6.1.9"/>
    </reaction>
</comment>
<dbReference type="RefSeq" id="WP_012858780.1">
    <property type="nucleotide sequence ID" value="NC_013515.1"/>
</dbReference>
<dbReference type="Pfam" id="PF02545">
    <property type="entry name" value="Maf"/>
    <property type="match status" value="1"/>
</dbReference>
<dbReference type="AlphaFoldDB" id="D1AY53"/>
<evidence type="ECO:0000256" key="3">
    <source>
        <dbReference type="HAMAP-Rule" id="MF_00528"/>
    </source>
</evidence>
<dbReference type="Gene3D" id="3.90.950.10">
    <property type="match status" value="1"/>
</dbReference>
<dbReference type="SUPFAM" id="SSF52972">
    <property type="entry name" value="ITPase-like"/>
    <property type="match status" value="1"/>
</dbReference>
<dbReference type="GO" id="GO:0005737">
    <property type="term" value="C:cytoplasm"/>
    <property type="evidence" value="ECO:0007669"/>
    <property type="project" value="UniProtKB-SubCell"/>
</dbReference>
<evidence type="ECO:0000256" key="2">
    <source>
        <dbReference type="ARBA" id="ARBA00022801"/>
    </source>
</evidence>
<dbReference type="HOGENOM" id="CLU_040416_0_0_0"/>
<dbReference type="InterPro" id="IPR029001">
    <property type="entry name" value="ITPase-like_fam"/>
</dbReference>
<dbReference type="Proteomes" id="UP000002072">
    <property type="component" value="Chromosome"/>
</dbReference>
<dbReference type="InterPro" id="IPR003697">
    <property type="entry name" value="Maf-like"/>
</dbReference>
<dbReference type="GO" id="GO:0009117">
    <property type="term" value="P:nucleotide metabolic process"/>
    <property type="evidence" value="ECO:0007669"/>
    <property type="project" value="UniProtKB-KW"/>
</dbReference>
<comment type="catalytic activity">
    <reaction evidence="3">
        <text>UTP + H2O = UMP + diphosphate + H(+)</text>
        <dbReference type="Rhea" id="RHEA:29395"/>
        <dbReference type="ChEBI" id="CHEBI:15377"/>
        <dbReference type="ChEBI" id="CHEBI:15378"/>
        <dbReference type="ChEBI" id="CHEBI:33019"/>
        <dbReference type="ChEBI" id="CHEBI:46398"/>
        <dbReference type="ChEBI" id="CHEBI:57865"/>
        <dbReference type="EC" id="3.6.1.9"/>
    </reaction>
</comment>
<keyword evidence="2 3" id="KW-0378">Hydrolase</keyword>
<dbReference type="NCBIfam" id="TIGR00172">
    <property type="entry name" value="maf"/>
    <property type="match status" value="1"/>
</dbReference>
<comment type="similarity">
    <text evidence="3">Belongs to the Maf family. YhdE subfamily.</text>
</comment>
<comment type="function">
    <text evidence="3">Nucleoside triphosphate pyrophosphatase that hydrolyzes dTTP and UTP. May have a dual role in cell division arrest and in preventing the incorporation of modified nucleotides into cellular nucleic acids.</text>
</comment>
<evidence type="ECO:0000313" key="4">
    <source>
        <dbReference type="EMBL" id="ACZ01229.1"/>
    </source>
</evidence>
<proteinExistence type="inferred from homology"/>
<comment type="caution">
    <text evidence="3">Lacks conserved residue(s) required for the propagation of feature annotation.</text>
</comment>
<dbReference type="GO" id="GO:0036221">
    <property type="term" value="F:UTP diphosphatase activity"/>
    <property type="evidence" value="ECO:0007669"/>
    <property type="project" value="RHEA"/>
</dbReference>
<comment type="subcellular location">
    <subcellularLocation>
        <location evidence="3">Cytoplasm</location>
    </subcellularLocation>
</comment>
<feature type="active site" description="Proton acceptor" evidence="3">
    <location>
        <position position="75"/>
    </location>
</feature>
<reference evidence="4 5" key="1">
    <citation type="journal article" date="2009" name="Stand. Genomic Sci.">
        <title>Complete genome sequence of Streptobacillus moniliformis type strain (9901T).</title>
        <authorList>
            <person name="Nolan M."/>
            <person name="Gronow S."/>
            <person name="Lapidus A."/>
            <person name="Ivanova N."/>
            <person name="Copeland A."/>
            <person name="Lucas S."/>
            <person name="Del Rio T.G."/>
            <person name="Chen F."/>
            <person name="Tice H."/>
            <person name="Pitluck S."/>
            <person name="Cheng J.F."/>
            <person name="Sims D."/>
            <person name="Meincke L."/>
            <person name="Bruce D."/>
            <person name="Goodwin L."/>
            <person name="Brettin T."/>
            <person name="Han C."/>
            <person name="Detter J.C."/>
            <person name="Ovchinikova G."/>
            <person name="Pati A."/>
            <person name="Mavromatis K."/>
            <person name="Mikhailova N."/>
            <person name="Chen A."/>
            <person name="Palaniappan K."/>
            <person name="Land M."/>
            <person name="Hauser L."/>
            <person name="Chang Y.J."/>
            <person name="Jeffries C.D."/>
            <person name="Rohde M."/>
            <person name="Sproer C."/>
            <person name="Goker M."/>
            <person name="Bristow J."/>
            <person name="Eisen J.A."/>
            <person name="Markowitz V."/>
            <person name="Hugenholtz P."/>
            <person name="Kyrpides N.C."/>
            <person name="Klenk H.P."/>
            <person name="Chain P."/>
        </authorList>
    </citation>
    <scope>NUCLEOTIDE SEQUENCE [LARGE SCALE GENOMIC DNA]</scope>
    <source>
        <strain evidence="5">ATCC 14647 / DSM 12112 / NCTC 10651 / 9901</strain>
    </source>
</reference>
<gene>
    <name evidence="4" type="ordered locus">Smon_0759</name>
</gene>
<dbReference type="GO" id="GO:0036218">
    <property type="term" value="F:dTTP diphosphatase activity"/>
    <property type="evidence" value="ECO:0007669"/>
    <property type="project" value="RHEA"/>
</dbReference>
<dbReference type="GeneID" id="29672994"/>
<comment type="cofactor">
    <cofactor evidence="1 3">
        <name>a divalent metal cation</name>
        <dbReference type="ChEBI" id="CHEBI:60240"/>
    </cofactor>
</comment>
<dbReference type="eggNOG" id="COG0424">
    <property type="taxonomic scope" value="Bacteria"/>
</dbReference>
<protein>
    <recommendedName>
        <fullName evidence="3">dTTP/UTP pyrophosphatase</fullName>
        <shortName evidence="3">dTTPase/UTPase</shortName>
        <ecNumber evidence="3">3.6.1.9</ecNumber>
    </recommendedName>
    <alternativeName>
        <fullName evidence="3">Nucleoside triphosphate pyrophosphatase</fullName>
    </alternativeName>
    <alternativeName>
        <fullName evidence="3">Nucleotide pyrophosphatase</fullName>
        <shortName evidence="3">Nucleotide PPase</shortName>
    </alternativeName>
</protein>
<feature type="site" description="Important for substrate specificity" evidence="3">
    <location>
        <position position="11"/>
    </location>
</feature>
<evidence type="ECO:0000313" key="5">
    <source>
        <dbReference type="Proteomes" id="UP000002072"/>
    </source>
</evidence>